<evidence type="ECO:0000256" key="8">
    <source>
        <dbReference type="PIRNR" id="PIRNR000485"/>
    </source>
</evidence>
<feature type="binding site" evidence="10">
    <location>
        <position position="333"/>
    </location>
    <ligand>
        <name>Mg(2+)</name>
        <dbReference type="ChEBI" id="CHEBI:18420"/>
    </ligand>
</feature>
<keyword evidence="4 8" id="KW-0328">Glycosyltransferase</keyword>
<protein>
    <recommendedName>
        <fullName evidence="3 8">Amidophosphoribosyltransferase</fullName>
        <shortName evidence="8">ATase</shortName>
        <ecNumber evidence="3 8">2.4.2.14</ecNumber>
    </recommendedName>
    <alternativeName>
        <fullName evidence="8">Glutamine phosphoribosylpyrophosphate amidotransferase</fullName>
    </alternativeName>
</protein>
<dbReference type="InterPro" id="IPR005854">
    <property type="entry name" value="PurF"/>
</dbReference>
<evidence type="ECO:0000256" key="6">
    <source>
        <dbReference type="ARBA" id="ARBA00022755"/>
    </source>
</evidence>
<evidence type="ECO:0000313" key="14">
    <source>
        <dbReference type="Proteomes" id="UP000198406"/>
    </source>
</evidence>
<feature type="domain" description="Glutamine amidotransferase type-2" evidence="12">
    <location>
        <begin position="2"/>
        <end position="264"/>
    </location>
</feature>
<dbReference type="PANTHER" id="PTHR11907">
    <property type="entry name" value="AMIDOPHOSPHORIBOSYLTRANSFERASE"/>
    <property type="match status" value="1"/>
</dbReference>
<comment type="similarity">
    <text evidence="2 8">In the C-terminal section; belongs to the purine/pyrimidine phosphoribosyltransferase family.</text>
</comment>
<evidence type="ECO:0000313" key="13">
    <source>
        <dbReference type="EMBL" id="GAX14240.1"/>
    </source>
</evidence>
<dbReference type="HAMAP" id="MF_01931">
    <property type="entry name" value="PurF"/>
    <property type="match status" value="1"/>
</dbReference>
<evidence type="ECO:0000256" key="5">
    <source>
        <dbReference type="ARBA" id="ARBA00022679"/>
    </source>
</evidence>
<dbReference type="Gene3D" id="3.60.20.10">
    <property type="entry name" value="Glutamine Phosphoribosylpyrophosphate, subunit 1, domain 1"/>
    <property type="match status" value="1"/>
</dbReference>
<keyword evidence="6 8" id="KW-0658">Purine biosynthesis</keyword>
<evidence type="ECO:0000256" key="11">
    <source>
        <dbReference type="SAM" id="MobiDB-lite"/>
    </source>
</evidence>
<dbReference type="GO" id="GO:0046872">
    <property type="term" value="F:metal ion binding"/>
    <property type="evidence" value="ECO:0007669"/>
    <property type="project" value="UniProtKB-KW"/>
</dbReference>
<dbReference type="InterPro" id="IPR029057">
    <property type="entry name" value="PRTase-like"/>
</dbReference>
<dbReference type="CDD" id="cd06223">
    <property type="entry name" value="PRTases_typeI"/>
    <property type="match status" value="1"/>
</dbReference>
<dbReference type="SUPFAM" id="SSF53271">
    <property type="entry name" value="PRTase-like"/>
    <property type="match status" value="1"/>
</dbReference>
<dbReference type="InParanoid" id="A0A1Z5JJP8"/>
<comment type="pathway">
    <text evidence="1 8">Purine metabolism; IMP biosynthesis via de novo pathway; N(1)-(5-phospho-D-ribosyl)glycinamide from 5-phospho-alpha-D-ribose 1-diphosphate: step 1/2.</text>
</comment>
<feature type="active site" description="Nucleophile" evidence="9">
    <location>
        <position position="2"/>
    </location>
</feature>
<dbReference type="CDD" id="cd00715">
    <property type="entry name" value="GPATase_N"/>
    <property type="match status" value="1"/>
</dbReference>
<comment type="catalytic activity">
    <reaction evidence="8">
        <text>5-phospho-beta-D-ribosylamine + L-glutamate + diphosphate = 5-phospho-alpha-D-ribose 1-diphosphate + L-glutamine + H2O</text>
        <dbReference type="Rhea" id="RHEA:14905"/>
        <dbReference type="ChEBI" id="CHEBI:15377"/>
        <dbReference type="ChEBI" id="CHEBI:29985"/>
        <dbReference type="ChEBI" id="CHEBI:33019"/>
        <dbReference type="ChEBI" id="CHEBI:58017"/>
        <dbReference type="ChEBI" id="CHEBI:58359"/>
        <dbReference type="ChEBI" id="CHEBI:58681"/>
        <dbReference type="EC" id="2.4.2.14"/>
    </reaction>
</comment>
<dbReference type="Gene3D" id="3.40.50.2020">
    <property type="match status" value="1"/>
</dbReference>
<sequence length="576" mass="64157">MCGIIGLLLANEKEHVNQMIFDGLTVLQHRGQDAAGMVTSEGGRLHLRKDNGLVKDVFHQHHMVELRGHLGIGHCRYPTAGTSSCAEAQPLYTNYPYGICVAHNGNLTNTEQIAKQLTEIGRHVNTDSDSELLLNLFSEELTRETLAVGKDQLNMKEAIFSAVGSVMQKTEGGYAGLYLVNGFGLVGFRDPNGIRPLVFGCRRSPTVTDEMFDDEGIPRTPSHMDTAKRSLDYVISSESVAIDTLGFQLIRDVRPGEVIFMDMEGNCHSRMAHSKSVLSPCIFEYVYFARPDSIMDGVSVYESRLKMGEKLAKKILRQYPDHDIDVVIPIPDTSRTSALQAAYVLNRPFREGFIKNRYIARTFIMPGQATRRKSVRLKLNTIKREFQGKNVLLVDDSIVRGTTSNEIVQMARDAGANKVYFCSAAPPIRYPNIYGIDIPTRNELIAYNRNEEEIAAKIGCDWVVYQDLNDLEDCLRELAPKERSFDRFDSSCFSGDYVTGQVIGDSYFEKLHDLRNDKAKEKRKVGPGSNEEEGPAKRPAQSNDGCEPVANDKRVSSTIDGAACEPLTNQPVGLAR</sequence>
<dbReference type="Pfam" id="PF00156">
    <property type="entry name" value="Pribosyltran"/>
    <property type="match status" value="1"/>
</dbReference>
<feature type="binding site" evidence="10">
    <location>
        <position position="395"/>
    </location>
    <ligand>
        <name>Mg(2+)</name>
        <dbReference type="ChEBI" id="CHEBI:18420"/>
    </ligand>
</feature>
<dbReference type="GO" id="GO:0009113">
    <property type="term" value="P:purine nucleobase biosynthetic process"/>
    <property type="evidence" value="ECO:0007669"/>
    <property type="project" value="InterPro"/>
</dbReference>
<dbReference type="PIRSF" id="PIRSF000485">
    <property type="entry name" value="Amd_phspho_trans"/>
    <property type="match status" value="1"/>
</dbReference>
<dbReference type="EC" id="2.4.2.14" evidence="3 8"/>
<evidence type="ECO:0000256" key="7">
    <source>
        <dbReference type="ARBA" id="ARBA00022962"/>
    </source>
</evidence>
<dbReference type="GO" id="GO:0004044">
    <property type="term" value="F:amidophosphoribosyltransferase activity"/>
    <property type="evidence" value="ECO:0007669"/>
    <property type="project" value="UniProtKB-EC"/>
</dbReference>
<evidence type="ECO:0000256" key="10">
    <source>
        <dbReference type="PIRSR" id="PIRSR000485-2"/>
    </source>
</evidence>
<dbReference type="InterPro" id="IPR017932">
    <property type="entry name" value="GATase_2_dom"/>
</dbReference>
<feature type="region of interest" description="Disordered" evidence="11">
    <location>
        <begin position="557"/>
        <end position="576"/>
    </location>
</feature>
<evidence type="ECO:0000256" key="4">
    <source>
        <dbReference type="ARBA" id="ARBA00022676"/>
    </source>
</evidence>
<dbReference type="SUPFAM" id="SSF56235">
    <property type="entry name" value="N-terminal nucleophile aminohydrolases (Ntn hydrolases)"/>
    <property type="match status" value="1"/>
</dbReference>
<accession>A0A1Z5JJP8</accession>
<dbReference type="InterPro" id="IPR035584">
    <property type="entry name" value="PurF_N"/>
</dbReference>
<dbReference type="InterPro" id="IPR029055">
    <property type="entry name" value="Ntn_hydrolases_N"/>
</dbReference>
<evidence type="ECO:0000256" key="2">
    <source>
        <dbReference type="ARBA" id="ARBA00010138"/>
    </source>
</evidence>
<name>A0A1Z5JJP8_FISSO</name>
<gene>
    <name evidence="13" type="ORF">FisN_1Hh433</name>
</gene>
<keyword evidence="10" id="KW-0479">Metal-binding</keyword>
<evidence type="ECO:0000256" key="1">
    <source>
        <dbReference type="ARBA" id="ARBA00005209"/>
    </source>
</evidence>
<dbReference type="Proteomes" id="UP000198406">
    <property type="component" value="Unassembled WGS sequence"/>
</dbReference>
<dbReference type="OrthoDB" id="191723at2759"/>
<feature type="region of interest" description="Disordered" evidence="11">
    <location>
        <begin position="518"/>
        <end position="552"/>
    </location>
</feature>
<reference evidence="13 14" key="1">
    <citation type="journal article" date="2015" name="Plant Cell">
        <title>Oil accumulation by the oleaginous diatom Fistulifera solaris as revealed by the genome and transcriptome.</title>
        <authorList>
            <person name="Tanaka T."/>
            <person name="Maeda Y."/>
            <person name="Veluchamy A."/>
            <person name="Tanaka M."/>
            <person name="Abida H."/>
            <person name="Marechal E."/>
            <person name="Bowler C."/>
            <person name="Muto M."/>
            <person name="Sunaga Y."/>
            <person name="Tanaka M."/>
            <person name="Yoshino T."/>
            <person name="Taniguchi T."/>
            <person name="Fukuda Y."/>
            <person name="Nemoto M."/>
            <person name="Matsumoto M."/>
            <person name="Wong P.S."/>
            <person name="Aburatani S."/>
            <person name="Fujibuchi W."/>
        </authorList>
    </citation>
    <scope>NUCLEOTIDE SEQUENCE [LARGE SCALE GENOMIC DNA]</scope>
    <source>
        <strain evidence="13 14">JPCC DA0580</strain>
    </source>
</reference>
<feature type="compositionally biased region" description="Polar residues" evidence="11">
    <location>
        <begin position="567"/>
        <end position="576"/>
    </location>
</feature>
<dbReference type="EMBL" id="BDSP01000078">
    <property type="protein sequence ID" value="GAX14240.1"/>
    <property type="molecule type" value="Genomic_DNA"/>
</dbReference>
<keyword evidence="7" id="KW-0315">Glutamine amidotransferase</keyword>
<dbReference type="GO" id="GO:0006189">
    <property type="term" value="P:'de novo' IMP biosynthetic process"/>
    <property type="evidence" value="ECO:0007669"/>
    <property type="project" value="UniProtKB-UniPathway"/>
</dbReference>
<dbReference type="NCBIfam" id="TIGR01134">
    <property type="entry name" value="purF"/>
    <property type="match status" value="1"/>
</dbReference>
<dbReference type="Pfam" id="PF13522">
    <property type="entry name" value="GATase_6"/>
    <property type="match status" value="1"/>
</dbReference>
<comment type="cofactor">
    <cofactor evidence="10">
        <name>Mg(2+)</name>
        <dbReference type="ChEBI" id="CHEBI:18420"/>
    </cofactor>
    <text evidence="10">Binds 1 Mg(2+) ion per subunit.</text>
</comment>
<dbReference type="UniPathway" id="UPA00074">
    <property type="reaction ID" value="UER00124"/>
</dbReference>
<evidence type="ECO:0000256" key="3">
    <source>
        <dbReference type="ARBA" id="ARBA00011941"/>
    </source>
</evidence>
<keyword evidence="5 8" id="KW-0808">Transferase</keyword>
<keyword evidence="10" id="KW-0460">Magnesium</keyword>
<dbReference type="PROSITE" id="PS51278">
    <property type="entry name" value="GATASE_TYPE_2"/>
    <property type="match status" value="1"/>
</dbReference>
<dbReference type="InterPro" id="IPR000836">
    <property type="entry name" value="PRTase_dom"/>
</dbReference>
<organism evidence="13 14">
    <name type="scientific">Fistulifera solaris</name>
    <name type="common">Oleaginous diatom</name>
    <dbReference type="NCBI Taxonomy" id="1519565"/>
    <lineage>
        <taxon>Eukaryota</taxon>
        <taxon>Sar</taxon>
        <taxon>Stramenopiles</taxon>
        <taxon>Ochrophyta</taxon>
        <taxon>Bacillariophyta</taxon>
        <taxon>Bacillariophyceae</taxon>
        <taxon>Bacillariophycidae</taxon>
        <taxon>Naviculales</taxon>
        <taxon>Naviculaceae</taxon>
        <taxon>Fistulifera</taxon>
    </lineage>
</organism>
<comment type="caution">
    <text evidence="13">The sequence shown here is derived from an EMBL/GenBank/DDBJ whole genome shotgun (WGS) entry which is preliminary data.</text>
</comment>
<evidence type="ECO:0000259" key="12">
    <source>
        <dbReference type="PROSITE" id="PS51278"/>
    </source>
</evidence>
<dbReference type="AlphaFoldDB" id="A0A1Z5JJP8"/>
<feature type="binding site" evidence="10">
    <location>
        <position position="396"/>
    </location>
    <ligand>
        <name>Mg(2+)</name>
        <dbReference type="ChEBI" id="CHEBI:18420"/>
    </ligand>
</feature>
<keyword evidence="14" id="KW-1185">Reference proteome</keyword>
<evidence type="ECO:0000256" key="9">
    <source>
        <dbReference type="PIRSR" id="PIRSR000485-1"/>
    </source>
</evidence>
<proteinExistence type="inferred from homology"/>